<reference evidence="9" key="1">
    <citation type="submission" date="2022-04" db="EMBL/GenBank/DDBJ databases">
        <title>Halocatena sp. nov., isolated from a salt lake.</title>
        <authorList>
            <person name="Cui H.-L."/>
        </authorList>
    </citation>
    <scope>NUCLEOTIDE SEQUENCE</scope>
    <source>
        <strain evidence="9">AD-1</strain>
        <plasmid evidence="9">unnamed2</plasmid>
    </source>
</reference>
<protein>
    <submittedName>
        <fullName evidence="9">Sugar ABC transporter permease</fullName>
    </submittedName>
</protein>
<feature type="transmembrane region" description="Helical" evidence="7">
    <location>
        <begin position="112"/>
        <end position="137"/>
    </location>
</feature>
<keyword evidence="2 7" id="KW-0813">Transport</keyword>
<evidence type="ECO:0000256" key="3">
    <source>
        <dbReference type="ARBA" id="ARBA00022475"/>
    </source>
</evidence>
<evidence type="ECO:0000313" key="10">
    <source>
        <dbReference type="Proteomes" id="UP000831768"/>
    </source>
</evidence>
<accession>A0A8U0A5Z1</accession>
<keyword evidence="5 7" id="KW-1133">Transmembrane helix</keyword>
<feature type="transmembrane region" description="Helical" evidence="7">
    <location>
        <begin position="197"/>
        <end position="218"/>
    </location>
</feature>
<evidence type="ECO:0000256" key="4">
    <source>
        <dbReference type="ARBA" id="ARBA00022692"/>
    </source>
</evidence>
<dbReference type="EMBL" id="CP096021">
    <property type="protein sequence ID" value="UPM44600.1"/>
    <property type="molecule type" value="Genomic_DNA"/>
</dbReference>
<geneLocation type="plasmid" evidence="9 10">
    <name>unnamed2</name>
</geneLocation>
<keyword evidence="10" id="KW-1185">Reference proteome</keyword>
<dbReference type="SUPFAM" id="SSF161098">
    <property type="entry name" value="MetI-like"/>
    <property type="match status" value="1"/>
</dbReference>
<dbReference type="KEGG" id="haad:MW046_16245"/>
<dbReference type="Proteomes" id="UP000831768">
    <property type="component" value="Plasmid unnamed2"/>
</dbReference>
<evidence type="ECO:0000259" key="8">
    <source>
        <dbReference type="PROSITE" id="PS50928"/>
    </source>
</evidence>
<comment type="similarity">
    <text evidence="7">Belongs to the binding-protein-dependent transport system permease family.</text>
</comment>
<keyword evidence="6 7" id="KW-0472">Membrane</keyword>
<keyword evidence="3" id="KW-1003">Cell membrane</keyword>
<dbReference type="PROSITE" id="PS50928">
    <property type="entry name" value="ABC_TM1"/>
    <property type="match status" value="1"/>
</dbReference>
<dbReference type="InterPro" id="IPR035906">
    <property type="entry name" value="MetI-like_sf"/>
</dbReference>
<feature type="transmembrane region" description="Helical" evidence="7">
    <location>
        <begin position="157"/>
        <end position="177"/>
    </location>
</feature>
<feature type="transmembrane region" description="Helical" evidence="7">
    <location>
        <begin position="38"/>
        <end position="61"/>
    </location>
</feature>
<feature type="transmembrane region" description="Helical" evidence="7">
    <location>
        <begin position="300"/>
        <end position="320"/>
    </location>
</feature>
<organism evidence="9 10">
    <name type="scientific">Halocatena salina</name>
    <dbReference type="NCBI Taxonomy" id="2934340"/>
    <lineage>
        <taxon>Archaea</taxon>
        <taxon>Methanobacteriati</taxon>
        <taxon>Methanobacteriota</taxon>
        <taxon>Stenosarchaea group</taxon>
        <taxon>Halobacteria</taxon>
        <taxon>Halobacteriales</taxon>
        <taxon>Natronomonadaceae</taxon>
        <taxon>Halocatena</taxon>
    </lineage>
</organism>
<proteinExistence type="inferred from homology"/>
<keyword evidence="9" id="KW-0614">Plasmid</keyword>
<dbReference type="GeneID" id="71929630"/>
<gene>
    <name evidence="9" type="ORF">MW046_16245</name>
</gene>
<dbReference type="PANTHER" id="PTHR30193:SF37">
    <property type="entry name" value="INNER MEMBRANE ABC TRANSPORTER PERMEASE PROTEIN YCJO"/>
    <property type="match status" value="1"/>
</dbReference>
<dbReference type="CDD" id="cd06261">
    <property type="entry name" value="TM_PBP2"/>
    <property type="match status" value="1"/>
</dbReference>
<evidence type="ECO:0000256" key="7">
    <source>
        <dbReference type="RuleBase" id="RU363032"/>
    </source>
</evidence>
<feature type="domain" description="ABC transmembrane type-1" evidence="8">
    <location>
        <begin position="108"/>
        <end position="321"/>
    </location>
</feature>
<name>A0A8U0A5Z1_9EURY</name>
<keyword evidence="4 7" id="KW-0812">Transmembrane</keyword>
<evidence type="ECO:0000256" key="5">
    <source>
        <dbReference type="ARBA" id="ARBA00022989"/>
    </source>
</evidence>
<dbReference type="InterPro" id="IPR000515">
    <property type="entry name" value="MetI-like"/>
</dbReference>
<dbReference type="Pfam" id="PF00528">
    <property type="entry name" value="BPD_transp_1"/>
    <property type="match status" value="1"/>
</dbReference>
<dbReference type="GO" id="GO:0055085">
    <property type="term" value="P:transmembrane transport"/>
    <property type="evidence" value="ECO:0007669"/>
    <property type="project" value="InterPro"/>
</dbReference>
<evidence type="ECO:0000256" key="6">
    <source>
        <dbReference type="ARBA" id="ARBA00023136"/>
    </source>
</evidence>
<comment type="subcellular location">
    <subcellularLocation>
        <location evidence="1 7">Cell membrane</location>
        <topology evidence="1 7">Multi-pass membrane protein</topology>
    </subcellularLocation>
</comment>
<dbReference type="Gene3D" id="1.10.3720.10">
    <property type="entry name" value="MetI-like"/>
    <property type="match status" value="1"/>
</dbReference>
<dbReference type="RefSeq" id="WP_247995254.1">
    <property type="nucleotide sequence ID" value="NZ_CP096021.1"/>
</dbReference>
<dbReference type="PANTHER" id="PTHR30193">
    <property type="entry name" value="ABC TRANSPORTER PERMEASE PROTEIN"/>
    <property type="match status" value="1"/>
</dbReference>
<dbReference type="AlphaFoldDB" id="A0A8U0A5Z1"/>
<dbReference type="InterPro" id="IPR051393">
    <property type="entry name" value="ABC_transporter_permease"/>
</dbReference>
<evidence type="ECO:0000256" key="1">
    <source>
        <dbReference type="ARBA" id="ARBA00004651"/>
    </source>
</evidence>
<dbReference type="GO" id="GO:0005886">
    <property type="term" value="C:plasma membrane"/>
    <property type="evidence" value="ECO:0007669"/>
    <property type="project" value="UniProtKB-SubCell"/>
</dbReference>
<evidence type="ECO:0000256" key="2">
    <source>
        <dbReference type="ARBA" id="ARBA00022448"/>
    </source>
</evidence>
<evidence type="ECO:0000313" key="9">
    <source>
        <dbReference type="EMBL" id="UPM44600.1"/>
    </source>
</evidence>
<sequence length="325" mass="36445">MRSDLTVELVDQVRYKRERLKDLLPPIPGTPFVFLSPFFVLFGVFLAIPVFYTIYLSFFVFQGVSMEPIFVLDLGTYQLVVPEMANLRFVGLEHYERMLTDQVFHQAITNTVVIFVVQMPIMVSLALGLALVLNAGFTRFKDAFRSVLLLPVSANTVAYSVIFIVLVTEGGLADAMFRAVGLDPVAWLSNGFWSRNLIAFMSVWRWTGYNMIIILAGLQTISDSLYEAAEIDGATKIQKFRYVTLPQLKPIMLFVFVTSTIGGFKKFAEPTIVIQSGAPITETRTIAYYIYQVAFQNLELGYGSALTVALVVIIMSLSLLQFKVS</sequence>